<comment type="similarity">
    <text evidence="1">Belongs to the TFIIE alpha subunit family.</text>
</comment>
<feature type="domain" description="HTH TFE/IIEalpha-type" evidence="3">
    <location>
        <begin position="7"/>
        <end position="178"/>
    </location>
</feature>
<feature type="region of interest" description="Disordered" evidence="2">
    <location>
        <begin position="589"/>
        <end position="624"/>
    </location>
</feature>
<evidence type="ECO:0000313" key="4">
    <source>
        <dbReference type="EMBL" id="KAF8720751.1"/>
    </source>
</evidence>
<accession>A0A835C196</accession>
<feature type="region of interest" description="Disordered" evidence="2">
    <location>
        <begin position="640"/>
        <end position="694"/>
    </location>
</feature>
<dbReference type="Gene3D" id="3.30.40.10">
    <property type="entry name" value="Zinc/RING finger domain, C3HC4 (zinc finger)"/>
    <property type="match status" value="1"/>
</dbReference>
<organism evidence="4 5">
    <name type="scientific">Digitaria exilis</name>
    <dbReference type="NCBI Taxonomy" id="1010633"/>
    <lineage>
        <taxon>Eukaryota</taxon>
        <taxon>Viridiplantae</taxon>
        <taxon>Streptophyta</taxon>
        <taxon>Embryophyta</taxon>
        <taxon>Tracheophyta</taxon>
        <taxon>Spermatophyta</taxon>
        <taxon>Magnoliopsida</taxon>
        <taxon>Liliopsida</taxon>
        <taxon>Poales</taxon>
        <taxon>Poaceae</taxon>
        <taxon>PACMAD clade</taxon>
        <taxon>Panicoideae</taxon>
        <taxon>Panicodae</taxon>
        <taxon>Paniceae</taxon>
        <taxon>Anthephorinae</taxon>
        <taxon>Digitaria</taxon>
    </lineage>
</organism>
<dbReference type="FunFam" id="3.30.40.10:FF:000269">
    <property type="entry name" value="Transcription initiation factor IIE subunit alpha"/>
    <property type="match status" value="1"/>
</dbReference>
<dbReference type="GO" id="GO:0006367">
    <property type="term" value="P:transcription initiation at RNA polymerase II promoter"/>
    <property type="evidence" value="ECO:0007669"/>
    <property type="project" value="InterPro"/>
</dbReference>
<evidence type="ECO:0000256" key="2">
    <source>
        <dbReference type="SAM" id="MobiDB-lite"/>
    </source>
</evidence>
<dbReference type="Proteomes" id="UP000636709">
    <property type="component" value="Unassembled WGS sequence"/>
</dbReference>
<dbReference type="GO" id="GO:0005673">
    <property type="term" value="C:transcription factor TFIIE complex"/>
    <property type="evidence" value="ECO:0007669"/>
    <property type="project" value="TreeGrafter"/>
</dbReference>
<feature type="compositionally biased region" description="Basic and acidic residues" evidence="2">
    <location>
        <begin position="640"/>
        <end position="651"/>
    </location>
</feature>
<evidence type="ECO:0000259" key="3">
    <source>
        <dbReference type="PROSITE" id="PS51344"/>
    </source>
</evidence>
<reference evidence="4" key="1">
    <citation type="submission" date="2020-07" db="EMBL/GenBank/DDBJ databases">
        <title>Genome sequence and genetic diversity analysis of an under-domesticated orphan crop, white fonio (Digitaria exilis).</title>
        <authorList>
            <person name="Bennetzen J.L."/>
            <person name="Chen S."/>
            <person name="Ma X."/>
            <person name="Wang X."/>
            <person name="Yssel A.E.J."/>
            <person name="Chaluvadi S.R."/>
            <person name="Johnson M."/>
            <person name="Gangashetty P."/>
            <person name="Hamidou F."/>
            <person name="Sanogo M.D."/>
            <person name="Zwaenepoel A."/>
            <person name="Wallace J."/>
            <person name="Van De Peer Y."/>
            <person name="Van Deynze A."/>
        </authorList>
    </citation>
    <scope>NUCLEOTIDE SEQUENCE</scope>
    <source>
        <tissue evidence="4">Leaves</tissue>
    </source>
</reference>
<feature type="compositionally biased region" description="Basic and acidic residues" evidence="2">
    <location>
        <begin position="357"/>
        <end position="376"/>
    </location>
</feature>
<dbReference type="SUPFAM" id="SSF57783">
    <property type="entry name" value="Zinc beta-ribbon"/>
    <property type="match status" value="1"/>
</dbReference>
<protein>
    <recommendedName>
        <fullName evidence="3">HTH TFE/IIEalpha-type domain-containing protein</fullName>
    </recommendedName>
</protein>
<feature type="region of interest" description="Disordered" evidence="2">
    <location>
        <begin position="357"/>
        <end position="377"/>
    </location>
</feature>
<keyword evidence="5" id="KW-1185">Reference proteome</keyword>
<evidence type="ECO:0000256" key="1">
    <source>
        <dbReference type="ARBA" id="ARBA00008947"/>
    </source>
</evidence>
<dbReference type="OrthoDB" id="361102at2759"/>
<sequence>MASMEPFNRLVRLAARAFYDNISLKGDNQPKTSRGDNRGMAVVVLDALTRYHRIISLETLFSGGVCLTAYLIIYQSVDLCKTYSPSTSDGSGSGRKIWAKALKLHSKQLRRILRFFEEEKLVTRDHRKESAKGAKMHNTAAAAAGDSQPVTKEGEEKVKMHTHSYCCLDYAQICDVVRYRIHRMKKKLKDELDSRNTIQHYICPSCNKRYSAFDALQLVSYTDEYFHCENCNGELVAESDKLASEEMGDGDDNVRKRRREKLKDMQQRIEVSIHLPLELEQLKPLVAQLDRVKNLPAPEFGSLQTWERANIGAFANGDPSAVDSSRNSQGQYGTPMPFMGETKVGLSCFEVEIGVKEEGAESEAKEDKKQDSKDDQSIQEEYIKAYYEALRKKQEEEEAKRRMQQEGEAFVSDSQSERQVGKKHKREDEDEGIEWEEQQPTGNATETYKLADLNAEAQESGDDEDDLEQLKPLVAQLDRVKNLPAPEFGSLQTWERANIGAFANGDPSAVDSSRNSQGQYGTPMPFMGETKVGLSCFTSIPHTFAYRSFICSTFQFEVEIGVKEEGAESGKNGSELKVLPPWMIKDGMNLTKEQRGETSKASKLDEKTEAKEDKKQDSKDDQSIQEEYIKAYYEALRKKQEEEEAKRRMQQEGEAFVSDSQSERQVGKKHKREDEDEGIEWEEQQPTGNATETYKLADLNAEAQESGDDEDDLVWEDG</sequence>
<dbReference type="AlphaFoldDB" id="A0A835C196"/>
<feature type="region of interest" description="Disordered" evidence="2">
    <location>
        <begin position="397"/>
        <end position="445"/>
    </location>
</feature>
<dbReference type="PANTHER" id="PTHR13097:SF7">
    <property type="entry name" value="GENERAL TRANSCRIPTION FACTOR IIE SUBUNIT 1"/>
    <property type="match status" value="1"/>
</dbReference>
<evidence type="ECO:0000313" key="5">
    <source>
        <dbReference type="Proteomes" id="UP000636709"/>
    </source>
</evidence>
<gene>
    <name evidence="4" type="ORF">HU200_023660</name>
</gene>
<name>A0A835C196_9POAL</name>
<dbReference type="InterPro" id="IPR013083">
    <property type="entry name" value="Znf_RING/FYVE/PHD"/>
</dbReference>
<dbReference type="EMBL" id="JACEFO010001691">
    <property type="protein sequence ID" value="KAF8720751.1"/>
    <property type="molecule type" value="Genomic_DNA"/>
</dbReference>
<feature type="compositionally biased region" description="Basic and acidic residues" evidence="2">
    <location>
        <begin position="592"/>
        <end position="622"/>
    </location>
</feature>
<dbReference type="SMART" id="SM00531">
    <property type="entry name" value="TFIIE"/>
    <property type="match status" value="1"/>
</dbReference>
<feature type="compositionally biased region" description="Acidic residues" evidence="2">
    <location>
        <begin position="674"/>
        <end position="683"/>
    </location>
</feature>
<dbReference type="InterPro" id="IPR039997">
    <property type="entry name" value="TFE"/>
</dbReference>
<feature type="compositionally biased region" description="Acidic residues" evidence="2">
    <location>
        <begin position="428"/>
        <end position="437"/>
    </location>
</feature>
<dbReference type="InterPro" id="IPR002853">
    <property type="entry name" value="TFIIE_asu"/>
</dbReference>
<dbReference type="PANTHER" id="PTHR13097">
    <property type="entry name" value="TRANSCRIPTION INITIATION FACTOR IIE, ALPHA SUBUNIT"/>
    <property type="match status" value="1"/>
</dbReference>
<dbReference type="PROSITE" id="PS51344">
    <property type="entry name" value="HTH_TFE_IIE"/>
    <property type="match status" value="1"/>
</dbReference>
<comment type="caution">
    <text evidence="4">The sequence shown here is derived from an EMBL/GenBank/DDBJ whole genome shotgun (WGS) entry which is preliminary data.</text>
</comment>
<proteinExistence type="inferred from homology"/>
<dbReference type="InterPro" id="IPR017919">
    <property type="entry name" value="TFIIE/TFIIEa_HTH"/>
</dbReference>
<feature type="region of interest" description="Disordered" evidence="2">
    <location>
        <begin position="127"/>
        <end position="155"/>
    </location>
</feature>